<evidence type="ECO:0000313" key="4">
    <source>
        <dbReference type="Proteomes" id="UP000297647"/>
    </source>
</evidence>
<keyword evidence="2" id="KW-1133">Transmembrane helix</keyword>
<feature type="region of interest" description="Disordered" evidence="1">
    <location>
        <begin position="41"/>
        <end position="85"/>
    </location>
</feature>
<dbReference type="EMBL" id="SPSB01000004">
    <property type="protein sequence ID" value="TFV93494.1"/>
    <property type="molecule type" value="Genomic_DNA"/>
</dbReference>
<comment type="caution">
    <text evidence="3">The sequence shown here is derived from an EMBL/GenBank/DDBJ whole genome shotgun (WGS) entry which is preliminary data.</text>
</comment>
<evidence type="ECO:0000313" key="3">
    <source>
        <dbReference type="EMBL" id="TFV93494.1"/>
    </source>
</evidence>
<dbReference type="InterPro" id="IPR032272">
    <property type="entry name" value="DUF4834"/>
</dbReference>
<dbReference type="Pfam" id="PF16118">
    <property type="entry name" value="DUF4834"/>
    <property type="match status" value="1"/>
</dbReference>
<evidence type="ECO:0000256" key="2">
    <source>
        <dbReference type="SAM" id="Phobius"/>
    </source>
</evidence>
<sequence>MVKFLIIVLGVGWLLGQLIRYFLRSKLAKFAAQVQEMEREQRRAQQAQSRSKDDVNVDYIPKDHQKKRQKDIEGGEYVDFEEVKE</sequence>
<keyword evidence="2" id="KW-0812">Transmembrane</keyword>
<keyword evidence="2" id="KW-0472">Membrane</keyword>
<dbReference type="Proteomes" id="UP000297647">
    <property type="component" value="Unassembled WGS sequence"/>
</dbReference>
<accession>A0A4Y9QLC5</accession>
<evidence type="ECO:0000256" key="1">
    <source>
        <dbReference type="SAM" id="MobiDB-lite"/>
    </source>
</evidence>
<proteinExistence type="predicted"/>
<feature type="compositionally biased region" description="Basic and acidic residues" evidence="1">
    <location>
        <begin position="50"/>
        <end position="63"/>
    </location>
</feature>
<feature type="compositionally biased region" description="Acidic residues" evidence="1">
    <location>
        <begin position="74"/>
        <end position="85"/>
    </location>
</feature>
<feature type="transmembrane region" description="Helical" evidence="2">
    <location>
        <begin position="6"/>
        <end position="23"/>
    </location>
</feature>
<dbReference type="OrthoDB" id="840298at2"/>
<dbReference type="RefSeq" id="WP_135075757.1">
    <property type="nucleotide sequence ID" value="NZ_SPSB01000004.1"/>
</dbReference>
<gene>
    <name evidence="3" type="ORF">E4S40_14695</name>
</gene>
<organism evidence="3 4">
    <name type="scientific">Algoriphagus kandeliae</name>
    <dbReference type="NCBI Taxonomy" id="2562278"/>
    <lineage>
        <taxon>Bacteria</taxon>
        <taxon>Pseudomonadati</taxon>
        <taxon>Bacteroidota</taxon>
        <taxon>Cytophagia</taxon>
        <taxon>Cytophagales</taxon>
        <taxon>Cyclobacteriaceae</taxon>
        <taxon>Algoriphagus</taxon>
    </lineage>
</organism>
<dbReference type="AlphaFoldDB" id="A0A4Y9QLC5"/>
<name>A0A4Y9QLC5_9BACT</name>
<reference evidence="3 4" key="1">
    <citation type="submission" date="2019-03" db="EMBL/GenBank/DDBJ databases">
        <title>Algoriphagus sp. nov, a new strain isolated from root system soil of mangrove plant Kandelia.</title>
        <authorList>
            <person name="Yin Q."/>
            <person name="Wang K."/>
            <person name="Song Z."/>
        </authorList>
    </citation>
    <scope>NUCLEOTIDE SEQUENCE [LARGE SCALE GENOMIC DNA]</scope>
    <source>
        <strain evidence="3 4">XY-J91</strain>
    </source>
</reference>
<protein>
    <submittedName>
        <fullName evidence="3">DUF4834 family protein</fullName>
    </submittedName>
</protein>
<keyword evidence="4" id="KW-1185">Reference proteome</keyword>